<dbReference type="InterPro" id="IPR058647">
    <property type="entry name" value="BSH_CzcB-like"/>
</dbReference>
<dbReference type="RefSeq" id="WP_340340292.1">
    <property type="nucleotide sequence ID" value="NZ_JBBKZT010000001.1"/>
</dbReference>
<dbReference type="InterPro" id="IPR006143">
    <property type="entry name" value="RND_pump_MFP"/>
</dbReference>
<proteinExistence type="inferred from homology"/>
<evidence type="ECO:0000256" key="2">
    <source>
        <dbReference type="SAM" id="MobiDB-lite"/>
    </source>
</evidence>
<comment type="similarity">
    <text evidence="1">Belongs to the membrane fusion protein (MFP) (TC 8.A.1) family.</text>
</comment>
<feature type="signal peptide" evidence="3">
    <location>
        <begin position="1"/>
        <end position="36"/>
    </location>
</feature>
<dbReference type="PANTHER" id="PTHR30469:SF15">
    <property type="entry name" value="HLYD FAMILY OF SECRETION PROTEINS"/>
    <property type="match status" value="1"/>
</dbReference>
<evidence type="ECO:0000313" key="6">
    <source>
        <dbReference type="Proteomes" id="UP001385892"/>
    </source>
</evidence>
<dbReference type="Gene3D" id="2.40.50.100">
    <property type="match status" value="1"/>
</dbReference>
<reference evidence="5 6" key="1">
    <citation type="submission" date="2024-03" db="EMBL/GenBank/DDBJ databases">
        <title>Novel species of the genus Variovorax.</title>
        <authorList>
            <person name="Liu Q."/>
            <person name="Xin Y.-H."/>
        </authorList>
    </citation>
    <scope>NUCLEOTIDE SEQUENCE [LARGE SCALE GENOMIC DNA]</scope>
    <source>
        <strain evidence="5 6">KACC 18900</strain>
    </source>
</reference>
<feature type="chain" id="PRO_5045530984" evidence="3">
    <location>
        <begin position="37"/>
        <end position="309"/>
    </location>
</feature>
<evidence type="ECO:0000313" key="5">
    <source>
        <dbReference type="EMBL" id="MEJ8845105.1"/>
    </source>
</evidence>
<accession>A0ABU8WDV0</accession>
<feature type="region of interest" description="Disordered" evidence="2">
    <location>
        <begin position="41"/>
        <end position="70"/>
    </location>
</feature>
<keyword evidence="6" id="KW-1185">Reference proteome</keyword>
<dbReference type="EMBL" id="JBBKZT010000001">
    <property type="protein sequence ID" value="MEJ8845105.1"/>
    <property type="molecule type" value="Genomic_DNA"/>
</dbReference>
<dbReference type="Pfam" id="PF25973">
    <property type="entry name" value="BSH_CzcB"/>
    <property type="match status" value="1"/>
</dbReference>
<evidence type="ECO:0000259" key="4">
    <source>
        <dbReference type="Pfam" id="PF25973"/>
    </source>
</evidence>
<organism evidence="5 6">
    <name type="scientific">Variovorax rhizosphaerae</name>
    <dbReference type="NCBI Taxonomy" id="1836200"/>
    <lineage>
        <taxon>Bacteria</taxon>
        <taxon>Pseudomonadati</taxon>
        <taxon>Pseudomonadota</taxon>
        <taxon>Betaproteobacteria</taxon>
        <taxon>Burkholderiales</taxon>
        <taxon>Comamonadaceae</taxon>
        <taxon>Variovorax</taxon>
    </lineage>
</organism>
<gene>
    <name evidence="5" type="ORF">WKW82_00480</name>
</gene>
<comment type="caution">
    <text evidence="5">The sequence shown here is derived from an EMBL/GenBank/DDBJ whole genome shotgun (WGS) entry which is preliminary data.</text>
</comment>
<sequence length="309" mass="31222">MKAALRTRRPWMQGAARVLLGLACAACATFMTDAQAQGTTTPAARPAASAPATAAAPAPASSSAPARSPATAPALATAPAIAPAIAPAAGAPGKVRFLVVASNESSLSSVTPGRIATVPVGLGDTVRAGQVMATLDCGEIQARRDAARAELTSARLQHEAKIKLQGLQSAAEVEVELAAANVDRARSQIRVFEAQSAQCVFVAPFAGSVARVHVKVGQGVSVGSPVVDLVGAGPLKARMNVPSSWLAWLKVGARLDATVTETGAQYPLQVTRISGRADAVSQTVEIEAAFVGATENVLPGMSGQALPAL</sequence>
<dbReference type="SUPFAM" id="SSF111369">
    <property type="entry name" value="HlyD-like secretion proteins"/>
    <property type="match status" value="1"/>
</dbReference>
<feature type="domain" description="CzcB-like barrel-sandwich hybrid" evidence="4">
    <location>
        <begin position="110"/>
        <end position="225"/>
    </location>
</feature>
<evidence type="ECO:0000256" key="3">
    <source>
        <dbReference type="SAM" id="SignalP"/>
    </source>
</evidence>
<name>A0ABU8WDV0_9BURK</name>
<dbReference type="PANTHER" id="PTHR30469">
    <property type="entry name" value="MULTIDRUG RESISTANCE PROTEIN MDTA"/>
    <property type="match status" value="1"/>
</dbReference>
<dbReference type="Gene3D" id="2.40.30.170">
    <property type="match status" value="1"/>
</dbReference>
<dbReference type="InterPro" id="IPR006311">
    <property type="entry name" value="TAT_signal"/>
</dbReference>
<evidence type="ECO:0000256" key="1">
    <source>
        <dbReference type="ARBA" id="ARBA00009477"/>
    </source>
</evidence>
<dbReference type="Proteomes" id="UP001385892">
    <property type="component" value="Unassembled WGS sequence"/>
</dbReference>
<protein>
    <submittedName>
        <fullName evidence="5">Efflux RND transporter periplasmic adaptor subunit</fullName>
    </submittedName>
</protein>
<dbReference type="PROSITE" id="PS51318">
    <property type="entry name" value="TAT"/>
    <property type="match status" value="1"/>
</dbReference>
<dbReference type="NCBIfam" id="TIGR01730">
    <property type="entry name" value="RND_mfp"/>
    <property type="match status" value="1"/>
</dbReference>
<keyword evidence="3" id="KW-0732">Signal</keyword>